<accession>A0ABU7G2A2</accession>
<dbReference type="InterPro" id="IPR013424">
    <property type="entry name" value="Ice-binding_C"/>
</dbReference>
<dbReference type="NCBIfam" id="TIGR02595">
    <property type="entry name" value="PEP_CTERM"/>
    <property type="match status" value="1"/>
</dbReference>
<sequence length="188" mass="20158">MKKLWLGLFSLGLLMSASVNAGVLSFDFSYVSETPNSDAQINGVIVFDEDLFGDGSALIGNFTPVVSLNLFVSGTAARDGAYDMSNYINIVFDTAGTSLDLSKELVGQQLNNGNNFGECPFGECGDFNLFAADQNTAPSGFWYFLLADEVGGEVFMLDSFKATTVSEPGTIALFCLSIFCLVGLRRRA</sequence>
<evidence type="ECO:0000313" key="4">
    <source>
        <dbReference type="Proteomes" id="UP001310248"/>
    </source>
</evidence>
<keyword evidence="1" id="KW-1133">Transmembrane helix</keyword>
<evidence type="ECO:0000256" key="2">
    <source>
        <dbReference type="SAM" id="SignalP"/>
    </source>
</evidence>
<evidence type="ECO:0000256" key="1">
    <source>
        <dbReference type="SAM" id="Phobius"/>
    </source>
</evidence>
<feature type="signal peptide" evidence="2">
    <location>
        <begin position="1"/>
        <end position="21"/>
    </location>
</feature>
<keyword evidence="1" id="KW-0472">Membrane</keyword>
<keyword evidence="1" id="KW-0812">Transmembrane</keyword>
<name>A0ABU7G2A2_9ALTE</name>
<proteinExistence type="predicted"/>
<dbReference type="RefSeq" id="WP_329774784.1">
    <property type="nucleotide sequence ID" value="NZ_JAYDYW010000005.1"/>
</dbReference>
<organism evidence="3 4">
    <name type="scientific">Agarivorans aestuarii</name>
    <dbReference type="NCBI Taxonomy" id="1563703"/>
    <lineage>
        <taxon>Bacteria</taxon>
        <taxon>Pseudomonadati</taxon>
        <taxon>Pseudomonadota</taxon>
        <taxon>Gammaproteobacteria</taxon>
        <taxon>Alteromonadales</taxon>
        <taxon>Alteromonadaceae</taxon>
        <taxon>Agarivorans</taxon>
    </lineage>
</organism>
<evidence type="ECO:0000313" key="3">
    <source>
        <dbReference type="EMBL" id="MEE1673493.1"/>
    </source>
</evidence>
<protein>
    <submittedName>
        <fullName evidence="3">PEP-CTERM sorting domain-containing protein</fullName>
    </submittedName>
</protein>
<feature type="transmembrane region" description="Helical" evidence="1">
    <location>
        <begin position="165"/>
        <end position="184"/>
    </location>
</feature>
<dbReference type="Proteomes" id="UP001310248">
    <property type="component" value="Unassembled WGS sequence"/>
</dbReference>
<reference evidence="4" key="1">
    <citation type="submission" date="2023-07" db="EMBL/GenBank/DDBJ databases">
        <title>Draft genome sequence of Agarivorans aestuarii strain ZMCS4, a CAZymes producing bacteria isolated from the marine brown algae Clodostephus spongiosus.</title>
        <authorList>
            <person name="Lorente B."/>
            <person name="Cabral C."/>
            <person name="Frias J."/>
            <person name="Faria J."/>
            <person name="Toubarro D."/>
        </authorList>
    </citation>
    <scope>NUCLEOTIDE SEQUENCE [LARGE SCALE GENOMIC DNA]</scope>
    <source>
        <strain evidence="4">ZMCS4</strain>
    </source>
</reference>
<keyword evidence="2" id="KW-0732">Signal</keyword>
<comment type="caution">
    <text evidence="3">The sequence shown here is derived from an EMBL/GenBank/DDBJ whole genome shotgun (WGS) entry which is preliminary data.</text>
</comment>
<dbReference type="EMBL" id="JAYDYW010000005">
    <property type="protein sequence ID" value="MEE1673493.1"/>
    <property type="molecule type" value="Genomic_DNA"/>
</dbReference>
<keyword evidence="4" id="KW-1185">Reference proteome</keyword>
<feature type="chain" id="PRO_5045530343" evidence="2">
    <location>
        <begin position="22"/>
        <end position="188"/>
    </location>
</feature>
<gene>
    <name evidence="3" type="ORF">SNR37_002917</name>
</gene>